<dbReference type="InterPro" id="IPR003439">
    <property type="entry name" value="ABC_transporter-like_ATP-bd"/>
</dbReference>
<gene>
    <name evidence="5" type="primary">sugC_7</name>
    <name evidence="5" type="ORF">SDC9_66175</name>
</gene>
<evidence type="ECO:0000259" key="4">
    <source>
        <dbReference type="PROSITE" id="PS50893"/>
    </source>
</evidence>
<dbReference type="PROSITE" id="PS00211">
    <property type="entry name" value="ABC_TRANSPORTER_1"/>
    <property type="match status" value="1"/>
</dbReference>
<dbReference type="PANTHER" id="PTHR42781">
    <property type="entry name" value="SPERMIDINE/PUTRESCINE IMPORT ATP-BINDING PROTEIN POTA"/>
    <property type="match status" value="1"/>
</dbReference>
<dbReference type="InterPro" id="IPR017871">
    <property type="entry name" value="ABC_transporter-like_CS"/>
</dbReference>
<dbReference type="AlphaFoldDB" id="A0A644XUJ6"/>
<keyword evidence="5" id="KW-0378">Hydrolase</keyword>
<dbReference type="PROSITE" id="PS50893">
    <property type="entry name" value="ABC_TRANSPORTER_2"/>
    <property type="match status" value="1"/>
</dbReference>
<evidence type="ECO:0000256" key="2">
    <source>
        <dbReference type="ARBA" id="ARBA00022741"/>
    </source>
</evidence>
<dbReference type="InterPro" id="IPR027417">
    <property type="entry name" value="P-loop_NTPase"/>
</dbReference>
<evidence type="ECO:0000256" key="3">
    <source>
        <dbReference type="ARBA" id="ARBA00022840"/>
    </source>
</evidence>
<dbReference type="EC" id="3.6.3.-" evidence="5"/>
<name>A0A644XUJ6_9ZZZZ</name>
<proteinExistence type="predicted"/>
<organism evidence="5">
    <name type="scientific">bioreactor metagenome</name>
    <dbReference type="NCBI Taxonomy" id="1076179"/>
    <lineage>
        <taxon>unclassified sequences</taxon>
        <taxon>metagenomes</taxon>
        <taxon>ecological metagenomes</taxon>
    </lineage>
</organism>
<dbReference type="EMBL" id="VSSQ01003237">
    <property type="protein sequence ID" value="MPM19749.1"/>
    <property type="molecule type" value="Genomic_DNA"/>
</dbReference>
<dbReference type="InterPro" id="IPR003593">
    <property type="entry name" value="AAA+_ATPase"/>
</dbReference>
<dbReference type="GO" id="GO:0005524">
    <property type="term" value="F:ATP binding"/>
    <property type="evidence" value="ECO:0007669"/>
    <property type="project" value="UniProtKB-KW"/>
</dbReference>
<evidence type="ECO:0000256" key="1">
    <source>
        <dbReference type="ARBA" id="ARBA00022448"/>
    </source>
</evidence>
<keyword evidence="2" id="KW-0547">Nucleotide-binding</keyword>
<evidence type="ECO:0000313" key="5">
    <source>
        <dbReference type="EMBL" id="MPM19749.1"/>
    </source>
</evidence>
<dbReference type="GO" id="GO:0016887">
    <property type="term" value="F:ATP hydrolysis activity"/>
    <property type="evidence" value="ECO:0007669"/>
    <property type="project" value="InterPro"/>
</dbReference>
<reference evidence="5" key="1">
    <citation type="submission" date="2019-08" db="EMBL/GenBank/DDBJ databases">
        <authorList>
            <person name="Kucharzyk K."/>
            <person name="Murdoch R.W."/>
            <person name="Higgins S."/>
            <person name="Loffler F."/>
        </authorList>
    </citation>
    <scope>NUCLEOTIDE SEQUENCE</scope>
</reference>
<comment type="caution">
    <text evidence="5">The sequence shown here is derived from an EMBL/GenBank/DDBJ whole genome shotgun (WGS) entry which is preliminary data.</text>
</comment>
<accession>A0A644XUJ6</accession>
<dbReference type="SMART" id="SM00382">
    <property type="entry name" value="AAA"/>
    <property type="match status" value="1"/>
</dbReference>
<dbReference type="PANTHER" id="PTHR42781:SF4">
    <property type="entry name" value="SPERMIDINE_PUTRESCINE IMPORT ATP-BINDING PROTEIN POTA"/>
    <property type="match status" value="1"/>
</dbReference>
<feature type="domain" description="ABC transporter" evidence="4">
    <location>
        <begin position="2"/>
        <end position="207"/>
    </location>
</feature>
<keyword evidence="3 5" id="KW-0067">ATP-binding</keyword>
<dbReference type="Gene3D" id="3.40.50.300">
    <property type="entry name" value="P-loop containing nucleotide triphosphate hydrolases"/>
    <property type="match status" value="1"/>
</dbReference>
<dbReference type="Pfam" id="PF00005">
    <property type="entry name" value="ABC_tran"/>
    <property type="match status" value="1"/>
</dbReference>
<sequence length="209" mass="22984">MLEVTNLEYSIGKFNLGPLSIKLGKGEYLAIFGPSGSGKSLFLELIAGIRYPGNGSIKLQGEEIAGKPPRKRGVSLLFQDYALFPHLSVRENIAFPLKLKKISKESAVNKINEICSYLSIGHLLDRKIEGLSGGEQQRVALARAIANEPKLLLLDEPLSALDPELREEALELLKLVKSSGITTIHVTHNREEIKDLATCILNFTQNIKP</sequence>
<dbReference type="InterPro" id="IPR050093">
    <property type="entry name" value="ABC_SmlMolc_Importer"/>
</dbReference>
<keyword evidence="1" id="KW-0813">Transport</keyword>
<dbReference type="SUPFAM" id="SSF52540">
    <property type="entry name" value="P-loop containing nucleoside triphosphate hydrolases"/>
    <property type="match status" value="1"/>
</dbReference>
<protein>
    <submittedName>
        <fullName evidence="5">Trehalose import ATP-binding protein SugC</fullName>
        <ecNumber evidence="5">3.6.3.-</ecNumber>
    </submittedName>
</protein>